<dbReference type="GO" id="GO:0007017">
    <property type="term" value="P:microtubule-based process"/>
    <property type="evidence" value="ECO:0007669"/>
    <property type="project" value="InterPro"/>
</dbReference>
<evidence type="ECO:0000256" key="1">
    <source>
        <dbReference type="ARBA" id="ARBA00004245"/>
    </source>
</evidence>
<dbReference type="Gene3D" id="3.30.740.10">
    <property type="entry name" value="Protein Inhibitor Of Neuronal Nitric Oxide Synthase"/>
    <property type="match status" value="1"/>
</dbReference>
<dbReference type="SUPFAM" id="SSF54648">
    <property type="entry name" value="DLC"/>
    <property type="match status" value="1"/>
</dbReference>
<evidence type="ECO:0000256" key="7">
    <source>
        <dbReference type="ARBA" id="ARBA00023212"/>
    </source>
</evidence>
<evidence type="ECO:0000256" key="4">
    <source>
        <dbReference type="ARBA" id="ARBA00022701"/>
    </source>
</evidence>
<dbReference type="Proteomes" id="UP001497525">
    <property type="component" value="Unassembled WGS sequence"/>
</dbReference>
<evidence type="ECO:0000256" key="5">
    <source>
        <dbReference type="ARBA" id="ARBA00023017"/>
    </source>
</evidence>
<evidence type="ECO:0000256" key="2">
    <source>
        <dbReference type="ARBA" id="ARBA00010156"/>
    </source>
</evidence>
<protein>
    <recommendedName>
        <fullName evidence="8">Dynein light chain</fullName>
    </recommendedName>
</protein>
<evidence type="ECO:0000313" key="10">
    <source>
        <dbReference type="Proteomes" id="UP001497525"/>
    </source>
</evidence>
<evidence type="ECO:0000256" key="6">
    <source>
        <dbReference type="ARBA" id="ARBA00023175"/>
    </source>
</evidence>
<keyword evidence="5 8" id="KW-0243">Dynein</keyword>
<dbReference type="PANTHER" id="PTHR11886:SF35">
    <property type="entry name" value="DYNEIN LIGHT CHAIN"/>
    <property type="match status" value="1"/>
</dbReference>
<dbReference type="Pfam" id="PF01221">
    <property type="entry name" value="Dynein_light"/>
    <property type="match status" value="1"/>
</dbReference>
<name>A0AAV2TA59_CALDB</name>
<evidence type="ECO:0000313" key="9">
    <source>
        <dbReference type="EMBL" id="CAL5132337.1"/>
    </source>
</evidence>
<dbReference type="EMBL" id="CAXLJL010000123">
    <property type="protein sequence ID" value="CAL5132337.1"/>
    <property type="molecule type" value="Genomic_DNA"/>
</dbReference>
<sequence length="91" mass="10356">MNGKSPRVIIKSFDMSGGMEQDVVQEATVAYEKYKIEKDIAAHLKKAFDKKYSPSWHCVVGRSFGSYITHETDNFIYFYVGHLAVLLFKSG</sequence>
<evidence type="ECO:0000256" key="3">
    <source>
        <dbReference type="ARBA" id="ARBA00022490"/>
    </source>
</evidence>
<organism evidence="9 10">
    <name type="scientific">Calicophoron daubneyi</name>
    <name type="common">Rumen fluke</name>
    <name type="synonym">Paramphistomum daubneyi</name>
    <dbReference type="NCBI Taxonomy" id="300641"/>
    <lineage>
        <taxon>Eukaryota</taxon>
        <taxon>Metazoa</taxon>
        <taxon>Spiralia</taxon>
        <taxon>Lophotrochozoa</taxon>
        <taxon>Platyhelminthes</taxon>
        <taxon>Trematoda</taxon>
        <taxon>Digenea</taxon>
        <taxon>Plagiorchiida</taxon>
        <taxon>Pronocephalata</taxon>
        <taxon>Paramphistomoidea</taxon>
        <taxon>Paramphistomidae</taxon>
        <taxon>Calicophoron</taxon>
    </lineage>
</organism>
<gene>
    <name evidence="9" type="ORF">CDAUBV1_LOCUS5172</name>
</gene>
<keyword evidence="7 8" id="KW-0206">Cytoskeleton</keyword>
<dbReference type="InterPro" id="IPR037177">
    <property type="entry name" value="DLC_sf"/>
</dbReference>
<dbReference type="AlphaFoldDB" id="A0AAV2TA59"/>
<dbReference type="FunFam" id="3.30.740.10:FF:000001">
    <property type="entry name" value="Dynein light chain"/>
    <property type="match status" value="1"/>
</dbReference>
<accession>A0AAV2TA59</accession>
<comment type="caution">
    <text evidence="9">The sequence shown here is derived from an EMBL/GenBank/DDBJ whole genome shotgun (WGS) entry which is preliminary data.</text>
</comment>
<keyword evidence="4 8" id="KW-0493">Microtubule</keyword>
<dbReference type="PANTHER" id="PTHR11886">
    <property type="entry name" value="DYNEIN LIGHT CHAIN"/>
    <property type="match status" value="1"/>
</dbReference>
<keyword evidence="3 8" id="KW-0963">Cytoplasm</keyword>
<comment type="subcellular location">
    <subcellularLocation>
        <location evidence="1 8">Cytoplasm</location>
        <location evidence="1 8">Cytoskeleton</location>
    </subcellularLocation>
</comment>
<keyword evidence="6 8" id="KW-0505">Motor protein</keyword>
<reference evidence="9" key="1">
    <citation type="submission" date="2024-06" db="EMBL/GenBank/DDBJ databases">
        <authorList>
            <person name="Liu X."/>
            <person name="Lenzi L."/>
            <person name="Haldenby T S."/>
            <person name="Uol C."/>
        </authorList>
    </citation>
    <scope>NUCLEOTIDE SEQUENCE</scope>
</reference>
<dbReference type="GO" id="GO:0045505">
    <property type="term" value="F:dynein intermediate chain binding"/>
    <property type="evidence" value="ECO:0007669"/>
    <property type="project" value="TreeGrafter"/>
</dbReference>
<evidence type="ECO:0000256" key="8">
    <source>
        <dbReference type="RuleBase" id="RU365010"/>
    </source>
</evidence>
<proteinExistence type="inferred from homology"/>
<dbReference type="InterPro" id="IPR001372">
    <property type="entry name" value="Dynein_light_chain_typ-1/2"/>
</dbReference>
<dbReference type="SMART" id="SM01375">
    <property type="entry name" value="Dynein_light"/>
    <property type="match status" value="1"/>
</dbReference>
<dbReference type="GO" id="GO:0005874">
    <property type="term" value="C:microtubule"/>
    <property type="evidence" value="ECO:0007669"/>
    <property type="project" value="UniProtKB-KW"/>
</dbReference>
<comment type="similarity">
    <text evidence="2 8">Belongs to the dynein light chain family.</text>
</comment>
<dbReference type="CDD" id="cd21452">
    <property type="entry name" value="DLC-like_DYNLL1_DYNLL2"/>
    <property type="match status" value="1"/>
</dbReference>
<dbReference type="GO" id="GO:0005868">
    <property type="term" value="C:cytoplasmic dynein complex"/>
    <property type="evidence" value="ECO:0007669"/>
    <property type="project" value="TreeGrafter"/>
</dbReference>